<dbReference type="AlphaFoldDB" id="A0A7W3J1M7"/>
<dbReference type="InterPro" id="IPR014729">
    <property type="entry name" value="Rossmann-like_a/b/a_fold"/>
</dbReference>
<name>A0A7W3J1M7_9ACTN</name>
<sequence length="148" mass="16267">MAEPIPARVLVVTDHPEPDGTLLHAIEERAAQGPTQFRLVVPNPAPSEIHLLHPERHAKAAAAEGVLRYALPMIERAAGGAVIGTVSVRHDPMDAVEEILYSEPVDEIIVSVTDHRLATRLHQDLAHRLRHHGLPILHLEHARRVSGE</sequence>
<gene>
    <name evidence="1" type="ORF">FB382_002851</name>
</gene>
<accession>A0A7W3J1M7</accession>
<keyword evidence="2" id="KW-1185">Reference proteome</keyword>
<evidence type="ECO:0000313" key="2">
    <source>
        <dbReference type="Proteomes" id="UP000580910"/>
    </source>
</evidence>
<evidence type="ECO:0008006" key="3">
    <source>
        <dbReference type="Google" id="ProtNLM"/>
    </source>
</evidence>
<comment type="caution">
    <text evidence="1">The sequence shown here is derived from an EMBL/GenBank/DDBJ whole genome shotgun (WGS) entry which is preliminary data.</text>
</comment>
<organism evidence="1 2">
    <name type="scientific">Nocardioides ginsengisegetis</name>
    <dbReference type="NCBI Taxonomy" id="661491"/>
    <lineage>
        <taxon>Bacteria</taxon>
        <taxon>Bacillati</taxon>
        <taxon>Actinomycetota</taxon>
        <taxon>Actinomycetes</taxon>
        <taxon>Propionibacteriales</taxon>
        <taxon>Nocardioidaceae</taxon>
        <taxon>Nocardioides</taxon>
    </lineage>
</organism>
<dbReference type="EMBL" id="JACGXA010000001">
    <property type="protein sequence ID" value="MBA8804560.1"/>
    <property type="molecule type" value="Genomic_DNA"/>
</dbReference>
<dbReference type="SUPFAM" id="SSF52402">
    <property type="entry name" value="Adenine nucleotide alpha hydrolases-like"/>
    <property type="match status" value="1"/>
</dbReference>
<dbReference type="Proteomes" id="UP000580910">
    <property type="component" value="Unassembled WGS sequence"/>
</dbReference>
<dbReference type="RefSeq" id="WP_182540168.1">
    <property type="nucleotide sequence ID" value="NZ_JACGXA010000001.1"/>
</dbReference>
<reference evidence="1 2" key="1">
    <citation type="submission" date="2020-07" db="EMBL/GenBank/DDBJ databases">
        <title>Sequencing the genomes of 1000 actinobacteria strains.</title>
        <authorList>
            <person name="Klenk H.-P."/>
        </authorList>
    </citation>
    <scope>NUCLEOTIDE SEQUENCE [LARGE SCALE GENOMIC DNA]</scope>
    <source>
        <strain evidence="1 2">DSM 21349</strain>
    </source>
</reference>
<dbReference type="Gene3D" id="3.40.50.620">
    <property type="entry name" value="HUPs"/>
    <property type="match status" value="1"/>
</dbReference>
<evidence type="ECO:0000313" key="1">
    <source>
        <dbReference type="EMBL" id="MBA8804560.1"/>
    </source>
</evidence>
<proteinExistence type="predicted"/>
<protein>
    <recommendedName>
        <fullName evidence="3">Universal stress protein family protein</fullName>
    </recommendedName>
</protein>